<dbReference type="HOGENOM" id="CLU_000604_27_6_1"/>
<evidence type="ECO:0000256" key="2">
    <source>
        <dbReference type="ARBA" id="ARBA00022448"/>
    </source>
</evidence>
<dbReference type="Gene3D" id="3.40.50.300">
    <property type="entry name" value="P-loop containing nucleotide triphosphate hydrolases"/>
    <property type="match status" value="3"/>
</dbReference>
<feature type="transmembrane region" description="Helical" evidence="10">
    <location>
        <begin position="173"/>
        <end position="190"/>
    </location>
</feature>
<dbReference type="InterPro" id="IPR011527">
    <property type="entry name" value="ABC1_TM_dom"/>
</dbReference>
<dbReference type="GO" id="GO:0016887">
    <property type="term" value="F:ATP hydrolysis activity"/>
    <property type="evidence" value="ECO:0007669"/>
    <property type="project" value="InterPro"/>
</dbReference>
<feature type="transmembrane region" description="Helical" evidence="10">
    <location>
        <begin position="88"/>
        <end position="111"/>
    </location>
</feature>
<evidence type="ECO:0000256" key="7">
    <source>
        <dbReference type="ARBA" id="ARBA00022989"/>
    </source>
</evidence>
<dbReference type="SUPFAM" id="SSF90123">
    <property type="entry name" value="ABC transporter transmembrane region"/>
    <property type="match status" value="2"/>
</dbReference>
<dbReference type="OrthoDB" id="6500128at2759"/>
<dbReference type="FunFam" id="1.20.1560.10:FF:000013">
    <property type="entry name" value="ABC transporter C family member 2"/>
    <property type="match status" value="1"/>
</dbReference>
<evidence type="ECO:0000256" key="8">
    <source>
        <dbReference type="ARBA" id="ARBA00023136"/>
    </source>
</evidence>
<evidence type="ECO:0000256" key="1">
    <source>
        <dbReference type="ARBA" id="ARBA00004141"/>
    </source>
</evidence>
<sequence length="1572" mass="172794">MAQLDAVEAFLARLAMPEVACSLNTIWLDARLLPAYASLVSFPILFTTIASSTSNKSSTEAIGDTAVPQSLRQRIDAFIKQRGGWSIYTFNVVRTLAATTLVGLTIAAIVLSSEEWHDVARGTSQVPLGGGRPWDKLWDCTGRAEVGLLVGYAYAAILALCALVLSGSARASCSFHAALVLFVQFLVFAWRNLLPLAAFEGVPADGTIPWLLWTRGSLVTVVGCVLPGLVPRVYIPYDPVNPAANPAPEQTASLISFLFCGFLEPLILMSYQLPSLPYDKLPPLPDTDWSENLRKRAVTKLDPMVRRQLGLKERHLFIGLTEIFFWDWVKMAVGLMLQVIVGFLGPIGLNRLLTYMEKGGEGATIRPFVWISSIFLAPVLNALPLNLYNFVSTRMAVQGESILAQLIFEHALRVRSTDETAIPDSSSTTPATNTPTAASNIPNGTERPTLNEPGTETDTLVDTDGRESENCESQASTSAPSGTESTRGNKPIDQKTTAHHDVHLSGKINNLFGTDIGNVLSGRDFLVVLLNCPFEAIMAAWFLWIVLDWAAVVGMLFIVVTLPVPGMIGNMMQGTQSRMMQKKDVRAQSVTESVGIIRMIKMFGWESLVKQQLVERRMDEVRYIRLKKLLNIVNMEVGGMLPMVTMIITYAFWTLVQKRELDAARVFSSVPVFEMLRGDMMTMTMLLSNIVEAKVSLDRITAFLRSSHLLDKCQQQADEVSFSREDQQVAGDVIGFHNARFTWAEPSAGVVVSGQRDFCLHLDHLIFKEGELNIIVGPTGCGKTAILMALLGEMHFDKQGVESWFNLPRQHGIAYAAQESWVQNDTIRVGERGLTLSGGQKARITLARAVYSGAQILLLDDVLSALDVHTARWIVSKCLQGDLIEGRTVILVTHAVTLVTPISDNVISMNAHGQVISQGRLDGNLELDPILKEELEESNKTLQIIDKSEEDQNPVESTQGADGKLVAEEEMTEGRIRWATVHLMIEAYGGVFFWVFLTLAYTIAVGCEIVSTWWLAHWAQAYERSTGDVNVPYYLITYIVLFLLQETAWSVAQVFYTFASARACQYVHDALCESVFRSNLRWIDSTPVGRIISRFTGNLSEFDNGLTSLAEIMVRTTLSLVLRLAVILYMTPLFAIPSAVVLTLGLGLGHLYIHTQMSIRRLRSNWRSPLFNHLNAAVAGLISVRAYGAEDSFKAELRRRADAYSRPSRTFFNLARQAQWASTRTDVLRGLFASGLAAYFLYGRMGIGASTTGFSLAVAMEFSGSILTWVRYANMFELAANSLERIRDYLVIDHEPVPTERGKPPAYWPASGAIQVRNLSARYSKDGPTVLHNVSAEIRSGERIGIVGRTGSGKSSLALALLRLVPTEGEVHFDGRLTSDLNLDALRANIGIIPQDPTLISGTLRLNLDPYSQHDDAALYSALKAAGLLPASGVSNSTDLNLDSTVANAGSNFSVGQRQLIALARAILRRTRVLILDEATASVDGDTDAIIQASIRDELKHATLITIAHRLLTIMDYDKIMVLDGGKLVEFDTPWALLQNENGYFRSLVDASGDKQRVFAIAEKAGASAAAR</sequence>
<dbReference type="GO" id="GO:0005524">
    <property type="term" value="F:ATP binding"/>
    <property type="evidence" value="ECO:0007669"/>
    <property type="project" value="UniProtKB-KW"/>
</dbReference>
<comment type="subcellular location">
    <subcellularLocation>
        <location evidence="1">Membrane</location>
        <topology evidence="1">Multi-pass membrane protein</topology>
    </subcellularLocation>
</comment>
<feature type="domain" description="ABC transporter" evidence="11">
    <location>
        <begin position="1314"/>
        <end position="1550"/>
    </location>
</feature>
<evidence type="ECO:0008006" key="15">
    <source>
        <dbReference type="Google" id="ProtNLM"/>
    </source>
</evidence>
<feature type="transmembrane region" description="Helical" evidence="10">
    <location>
        <begin position="991"/>
        <end position="1019"/>
    </location>
</feature>
<dbReference type="PANTHER" id="PTHR24223:SF356">
    <property type="entry name" value="ATP-BINDING CASSETTE TRANSPORTER ABC4"/>
    <property type="match status" value="1"/>
</dbReference>
<dbReference type="SUPFAM" id="SSF52540">
    <property type="entry name" value="P-loop containing nucleoside triphosphate hydrolases"/>
    <property type="match status" value="2"/>
</dbReference>
<dbReference type="InterPro" id="IPR050173">
    <property type="entry name" value="ABC_transporter_C-like"/>
</dbReference>
<keyword evidence="7 10" id="KW-1133">Transmembrane helix</keyword>
<feature type="region of interest" description="Disordered" evidence="9">
    <location>
        <begin position="419"/>
        <end position="498"/>
    </location>
</feature>
<feature type="transmembrane region" description="Helical" evidence="10">
    <location>
        <begin position="1031"/>
        <end position="1052"/>
    </location>
</feature>
<feature type="transmembrane region" description="Helical" evidence="10">
    <location>
        <begin position="210"/>
        <end position="230"/>
    </location>
</feature>
<organism evidence="13 14">
    <name type="scientific">Dacryopinax primogenitus (strain DJM 731)</name>
    <name type="common">Brown rot fungus</name>
    <dbReference type="NCBI Taxonomy" id="1858805"/>
    <lineage>
        <taxon>Eukaryota</taxon>
        <taxon>Fungi</taxon>
        <taxon>Dikarya</taxon>
        <taxon>Basidiomycota</taxon>
        <taxon>Agaricomycotina</taxon>
        <taxon>Dacrymycetes</taxon>
        <taxon>Dacrymycetales</taxon>
        <taxon>Dacrymycetaceae</taxon>
        <taxon>Dacryopinax</taxon>
    </lineage>
</organism>
<feature type="compositionally biased region" description="Polar residues" evidence="9">
    <location>
        <begin position="471"/>
        <end position="488"/>
    </location>
</feature>
<gene>
    <name evidence="13" type="ORF">DACRYDRAFT_115475</name>
</gene>
<dbReference type="CDD" id="cd18604">
    <property type="entry name" value="ABC_6TM_VMR1_D2_like"/>
    <property type="match status" value="1"/>
</dbReference>
<evidence type="ECO:0000313" key="13">
    <source>
        <dbReference type="EMBL" id="EJU03270.1"/>
    </source>
</evidence>
<dbReference type="PROSITE" id="PS50929">
    <property type="entry name" value="ABC_TM1F"/>
    <property type="match status" value="2"/>
</dbReference>
<dbReference type="InterPro" id="IPR027417">
    <property type="entry name" value="P-loop_NTPase"/>
</dbReference>
<evidence type="ECO:0000259" key="12">
    <source>
        <dbReference type="PROSITE" id="PS50929"/>
    </source>
</evidence>
<dbReference type="CDD" id="cd18596">
    <property type="entry name" value="ABC_6TM_VMR1_D1_like"/>
    <property type="match status" value="1"/>
</dbReference>
<dbReference type="InterPro" id="IPR017871">
    <property type="entry name" value="ABC_transporter-like_CS"/>
</dbReference>
<dbReference type="SMART" id="SM00382">
    <property type="entry name" value="AAA"/>
    <property type="match status" value="2"/>
</dbReference>
<keyword evidence="4" id="KW-0677">Repeat</keyword>
<feature type="transmembrane region" description="Helical" evidence="10">
    <location>
        <begin position="146"/>
        <end position="166"/>
    </location>
</feature>
<dbReference type="GO" id="GO:0140359">
    <property type="term" value="F:ABC-type transporter activity"/>
    <property type="evidence" value="ECO:0007669"/>
    <property type="project" value="InterPro"/>
</dbReference>
<evidence type="ECO:0000256" key="4">
    <source>
        <dbReference type="ARBA" id="ARBA00022737"/>
    </source>
</evidence>
<evidence type="ECO:0000256" key="5">
    <source>
        <dbReference type="ARBA" id="ARBA00022741"/>
    </source>
</evidence>
<feature type="transmembrane region" description="Helical" evidence="10">
    <location>
        <begin position="525"/>
        <end position="544"/>
    </location>
</feature>
<evidence type="ECO:0000256" key="10">
    <source>
        <dbReference type="SAM" id="Phobius"/>
    </source>
</evidence>
<dbReference type="Pfam" id="PF00005">
    <property type="entry name" value="ABC_tran"/>
    <property type="match status" value="1"/>
</dbReference>
<evidence type="ECO:0000256" key="6">
    <source>
        <dbReference type="ARBA" id="ARBA00022840"/>
    </source>
</evidence>
<dbReference type="Pfam" id="PF00664">
    <property type="entry name" value="ABC_membrane"/>
    <property type="match status" value="2"/>
</dbReference>
<dbReference type="InterPro" id="IPR003439">
    <property type="entry name" value="ABC_transporter-like_ATP-bd"/>
</dbReference>
<protein>
    <recommendedName>
        <fullName evidence="15">P-loop containing nucleoside triphosphate hydrolase protein</fullName>
    </recommendedName>
</protein>
<feature type="transmembrane region" description="Helical" evidence="10">
    <location>
        <begin position="1126"/>
        <end position="1153"/>
    </location>
</feature>
<dbReference type="PROSITE" id="PS50893">
    <property type="entry name" value="ABC_TRANSPORTER_2"/>
    <property type="match status" value="2"/>
</dbReference>
<dbReference type="GO" id="GO:0016020">
    <property type="term" value="C:membrane"/>
    <property type="evidence" value="ECO:0007669"/>
    <property type="project" value="UniProtKB-SubCell"/>
</dbReference>
<feature type="compositionally biased region" description="Polar residues" evidence="9">
    <location>
        <begin position="446"/>
        <end position="460"/>
    </location>
</feature>
<feature type="domain" description="ABC transporter" evidence="11">
    <location>
        <begin position="734"/>
        <end position="937"/>
    </location>
</feature>
<proteinExistence type="predicted"/>
<keyword evidence="8 10" id="KW-0472">Membrane</keyword>
<keyword evidence="6" id="KW-0067">ATP-binding</keyword>
<keyword evidence="5" id="KW-0547">Nucleotide-binding</keyword>
<feature type="transmembrane region" description="Helical" evidence="10">
    <location>
        <begin position="550"/>
        <end position="572"/>
    </location>
</feature>
<name>M5G4W8_DACPD</name>
<keyword evidence="14" id="KW-1185">Reference proteome</keyword>
<dbReference type="InterPro" id="IPR036640">
    <property type="entry name" value="ABC1_TM_sf"/>
</dbReference>
<dbReference type="EMBL" id="JH795860">
    <property type="protein sequence ID" value="EJU03270.1"/>
    <property type="molecule type" value="Genomic_DNA"/>
</dbReference>
<evidence type="ECO:0000256" key="3">
    <source>
        <dbReference type="ARBA" id="ARBA00022692"/>
    </source>
</evidence>
<evidence type="ECO:0000259" key="11">
    <source>
        <dbReference type="PROSITE" id="PS50893"/>
    </source>
</evidence>
<keyword evidence="2" id="KW-0813">Transport</keyword>
<feature type="domain" description="ABC transmembrane type-1" evidence="12">
    <location>
        <begin position="498"/>
        <end position="692"/>
    </location>
</feature>
<dbReference type="Gene3D" id="1.20.1560.10">
    <property type="entry name" value="ABC transporter type 1, transmembrane domain"/>
    <property type="match status" value="2"/>
</dbReference>
<feature type="compositionally biased region" description="Low complexity" evidence="9">
    <location>
        <begin position="425"/>
        <end position="443"/>
    </location>
</feature>
<evidence type="ECO:0000313" key="14">
    <source>
        <dbReference type="Proteomes" id="UP000030653"/>
    </source>
</evidence>
<accession>M5G4W8</accession>
<dbReference type="CDD" id="cd03244">
    <property type="entry name" value="ABCC_MRP_domain2"/>
    <property type="match status" value="1"/>
</dbReference>
<dbReference type="PANTHER" id="PTHR24223">
    <property type="entry name" value="ATP-BINDING CASSETTE SUB-FAMILY C"/>
    <property type="match status" value="1"/>
</dbReference>
<dbReference type="GeneID" id="63685072"/>
<dbReference type="FunFam" id="3.40.50.300:FF:000163">
    <property type="entry name" value="Multidrug resistance-associated protein member 4"/>
    <property type="match status" value="1"/>
</dbReference>
<dbReference type="RefSeq" id="XP_040630164.1">
    <property type="nucleotide sequence ID" value="XM_040770010.1"/>
</dbReference>
<dbReference type="InterPro" id="IPR003593">
    <property type="entry name" value="AAA+_ATPase"/>
</dbReference>
<evidence type="ECO:0000256" key="9">
    <source>
        <dbReference type="SAM" id="MobiDB-lite"/>
    </source>
</evidence>
<keyword evidence="3 10" id="KW-0812">Transmembrane</keyword>
<feature type="transmembrane region" description="Helical" evidence="10">
    <location>
        <begin position="632"/>
        <end position="653"/>
    </location>
</feature>
<feature type="transmembrane region" description="Helical" evidence="10">
    <location>
        <begin position="328"/>
        <end position="349"/>
    </location>
</feature>
<dbReference type="Proteomes" id="UP000030653">
    <property type="component" value="Unassembled WGS sequence"/>
</dbReference>
<reference evidence="13 14" key="1">
    <citation type="journal article" date="2012" name="Science">
        <title>The Paleozoic origin of enzymatic lignin decomposition reconstructed from 31 fungal genomes.</title>
        <authorList>
            <person name="Floudas D."/>
            <person name="Binder M."/>
            <person name="Riley R."/>
            <person name="Barry K."/>
            <person name="Blanchette R.A."/>
            <person name="Henrissat B."/>
            <person name="Martinez A.T."/>
            <person name="Otillar R."/>
            <person name="Spatafora J.W."/>
            <person name="Yadav J.S."/>
            <person name="Aerts A."/>
            <person name="Benoit I."/>
            <person name="Boyd A."/>
            <person name="Carlson A."/>
            <person name="Copeland A."/>
            <person name="Coutinho P.M."/>
            <person name="de Vries R.P."/>
            <person name="Ferreira P."/>
            <person name="Findley K."/>
            <person name="Foster B."/>
            <person name="Gaskell J."/>
            <person name="Glotzer D."/>
            <person name="Gorecki P."/>
            <person name="Heitman J."/>
            <person name="Hesse C."/>
            <person name="Hori C."/>
            <person name="Igarashi K."/>
            <person name="Jurgens J.A."/>
            <person name="Kallen N."/>
            <person name="Kersten P."/>
            <person name="Kohler A."/>
            <person name="Kuees U."/>
            <person name="Kumar T.K.A."/>
            <person name="Kuo A."/>
            <person name="LaButti K."/>
            <person name="Larrondo L.F."/>
            <person name="Lindquist E."/>
            <person name="Ling A."/>
            <person name="Lombard V."/>
            <person name="Lucas S."/>
            <person name="Lundell T."/>
            <person name="Martin R."/>
            <person name="McLaughlin D.J."/>
            <person name="Morgenstern I."/>
            <person name="Morin E."/>
            <person name="Murat C."/>
            <person name="Nagy L.G."/>
            <person name="Nolan M."/>
            <person name="Ohm R.A."/>
            <person name="Patyshakuliyeva A."/>
            <person name="Rokas A."/>
            <person name="Ruiz-Duenas F.J."/>
            <person name="Sabat G."/>
            <person name="Salamov A."/>
            <person name="Samejima M."/>
            <person name="Schmutz J."/>
            <person name="Slot J.C."/>
            <person name="St John F."/>
            <person name="Stenlid J."/>
            <person name="Sun H."/>
            <person name="Sun S."/>
            <person name="Syed K."/>
            <person name="Tsang A."/>
            <person name="Wiebenga A."/>
            <person name="Young D."/>
            <person name="Pisabarro A."/>
            <person name="Eastwood D.C."/>
            <person name="Martin F."/>
            <person name="Cullen D."/>
            <person name="Grigoriev I.V."/>
            <person name="Hibbett D.S."/>
        </authorList>
    </citation>
    <scope>NUCLEOTIDE SEQUENCE [LARGE SCALE GENOMIC DNA]</scope>
    <source>
        <strain evidence="13 14">DJM-731 SS1</strain>
    </source>
</reference>
<dbReference type="STRING" id="1858805.M5G4W8"/>
<feature type="domain" description="ABC transmembrane type-1" evidence="12">
    <location>
        <begin position="995"/>
        <end position="1209"/>
    </location>
</feature>
<dbReference type="PROSITE" id="PS00211">
    <property type="entry name" value="ABC_TRANSPORTER_1"/>
    <property type="match status" value="2"/>
</dbReference>